<sequence>MLRLVDAPSGRPVAPVMHRSVVRIGVPVALPEDGETLSDVRAMLTADILTRVLELSGTIAYTGLICPDASDERREALQARAAELGMHPAAAHGDERGTAHDLGGPFAVRVVGPRDTTREVNGSGGDVIRLAVGDARAADGATEGGHDPLALRLALLTEPRTEPVHLTPASVAAAHHTLLRWRHAVATWADSPSRPMPGPARDTIRDCLEDDLDLPGVLRTLHQLEHSGDAPAGALFETFAYVDRVLGLDLVRDVGRGPAPTRPLT</sequence>
<accession>A0A437PJJ2</accession>
<gene>
    <name evidence="1" type="ORF">EOT10_22545</name>
</gene>
<dbReference type="Proteomes" id="UP000283128">
    <property type="component" value="Unassembled WGS sequence"/>
</dbReference>
<evidence type="ECO:0008006" key="3">
    <source>
        <dbReference type="Google" id="ProtNLM"/>
    </source>
</evidence>
<comment type="caution">
    <text evidence="1">The sequence shown here is derived from an EMBL/GenBank/DDBJ whole genome shotgun (WGS) entry which is preliminary data.</text>
</comment>
<dbReference type="EMBL" id="RZYA01000011">
    <property type="protein sequence ID" value="RVU22234.1"/>
    <property type="molecule type" value="Genomic_DNA"/>
</dbReference>
<dbReference type="OrthoDB" id="4458334at2"/>
<reference evidence="1 2" key="1">
    <citation type="submission" date="2019-01" db="EMBL/GenBank/DDBJ databases">
        <title>Genome sequences of Streptomyces and Rhizobium isolates collected from root and soil.</title>
        <authorList>
            <person name="Chhettri S."/>
            <person name="Sevigny J.L."/>
            <person name="Sen A."/>
            <person name="Ennis N."/>
            <person name="Tisa L."/>
        </authorList>
    </citation>
    <scope>NUCLEOTIDE SEQUENCE [LARGE SCALE GENOMIC DNA]</scope>
    <source>
        <strain evidence="1 2">San01</strain>
    </source>
</reference>
<dbReference type="RefSeq" id="WP_127830104.1">
    <property type="nucleotide sequence ID" value="NZ_RZYA01000011.1"/>
</dbReference>
<name>A0A437PJJ2_9ACTN</name>
<proteinExistence type="predicted"/>
<protein>
    <recommendedName>
        <fullName evidence="3">Cysteinyl-tRNA synthetase</fullName>
    </recommendedName>
</protein>
<evidence type="ECO:0000313" key="2">
    <source>
        <dbReference type="Proteomes" id="UP000283128"/>
    </source>
</evidence>
<organism evidence="1 2">
    <name type="scientific">Streptomyces antnestii</name>
    <dbReference type="NCBI Taxonomy" id="2494256"/>
    <lineage>
        <taxon>Bacteria</taxon>
        <taxon>Bacillati</taxon>
        <taxon>Actinomycetota</taxon>
        <taxon>Actinomycetes</taxon>
        <taxon>Kitasatosporales</taxon>
        <taxon>Streptomycetaceae</taxon>
        <taxon>Streptomyces</taxon>
    </lineage>
</organism>
<evidence type="ECO:0000313" key="1">
    <source>
        <dbReference type="EMBL" id="RVU22234.1"/>
    </source>
</evidence>
<dbReference type="Gene3D" id="1.20.120.640">
    <property type="entry name" value="Anticodon-binding domain of a subclass of class I aminoacyl-tRNA synthetases"/>
    <property type="match status" value="1"/>
</dbReference>
<keyword evidence="2" id="KW-1185">Reference proteome</keyword>
<dbReference type="AlphaFoldDB" id="A0A437PJJ2"/>